<name>A0ABN6MF35_9ACTN</name>
<proteinExistence type="predicted"/>
<dbReference type="SUPFAM" id="SSF55729">
    <property type="entry name" value="Acyl-CoA N-acyltransferases (Nat)"/>
    <property type="match status" value="1"/>
</dbReference>
<organism evidence="2 3">
    <name type="scientific">Raoultibacter timonensis</name>
    <dbReference type="NCBI Taxonomy" id="1907662"/>
    <lineage>
        <taxon>Bacteria</taxon>
        <taxon>Bacillati</taxon>
        <taxon>Actinomycetota</taxon>
        <taxon>Coriobacteriia</taxon>
        <taxon>Eggerthellales</taxon>
        <taxon>Eggerthellaceae</taxon>
        <taxon>Raoultibacter</taxon>
    </lineage>
</organism>
<accession>A0ABN6MF35</accession>
<dbReference type="Proteomes" id="UP001320544">
    <property type="component" value="Chromosome"/>
</dbReference>
<reference evidence="2 3" key="1">
    <citation type="submission" date="2022-01" db="EMBL/GenBank/DDBJ databases">
        <title>Novel bile acid biosynthetic pathways are enriched in the microbiome of centenarians.</title>
        <authorList>
            <person name="Sato Y."/>
            <person name="Atarashi K."/>
            <person name="Plichta R.D."/>
            <person name="Arai Y."/>
            <person name="Sasajima S."/>
            <person name="Kearney M.S."/>
            <person name="Suda W."/>
            <person name="Takeshita K."/>
            <person name="Sasaki T."/>
            <person name="Okamoto S."/>
            <person name="Skelly N.A."/>
            <person name="Okamura Y."/>
            <person name="Vlamakis H."/>
            <person name="Li Y."/>
            <person name="Tanoue T."/>
            <person name="Takei H."/>
            <person name="Nittono H."/>
            <person name="Narushima S."/>
            <person name="Irie J."/>
            <person name="Itoh H."/>
            <person name="Moriya K."/>
            <person name="Sugiura Y."/>
            <person name="Suematsu M."/>
            <person name="Moritoki N."/>
            <person name="Shibata S."/>
            <person name="Littman R.D."/>
            <person name="Fischbach A.M."/>
            <person name="Uwamino Y."/>
            <person name="Inoue T."/>
            <person name="Honda A."/>
            <person name="Hattori M."/>
            <person name="Murai T."/>
            <person name="Xavier J.R."/>
            <person name="Hirose N."/>
            <person name="Honda K."/>
        </authorList>
    </citation>
    <scope>NUCLEOTIDE SEQUENCE [LARGE SCALE GENOMIC DNA]</scope>
    <source>
        <strain evidence="2 3">CE91-St30</strain>
    </source>
</reference>
<dbReference type="Pfam" id="PF13673">
    <property type="entry name" value="Acetyltransf_10"/>
    <property type="match status" value="1"/>
</dbReference>
<evidence type="ECO:0000313" key="3">
    <source>
        <dbReference type="Proteomes" id="UP001320544"/>
    </source>
</evidence>
<dbReference type="CDD" id="cd04301">
    <property type="entry name" value="NAT_SF"/>
    <property type="match status" value="1"/>
</dbReference>
<sequence>MTIRFELGCKRDAFAVRTAVFMDEQGFKNEFEDLDEEASTLHVTMYVDDELVGCARTFPDAENPGRYIFGRLAVLPEHRKRGYGGLLLEESEARAHIAGAREMHLHAQCYITPFYESYGYESYGDVELDEHVEHIWMKKAL</sequence>
<dbReference type="InterPro" id="IPR016181">
    <property type="entry name" value="Acyl_CoA_acyltransferase"/>
</dbReference>
<keyword evidence="3" id="KW-1185">Reference proteome</keyword>
<feature type="domain" description="N-acetyltransferase" evidence="1">
    <location>
        <begin position="1"/>
        <end position="141"/>
    </location>
</feature>
<gene>
    <name evidence="2" type="ORF">CE91St30_19390</name>
</gene>
<dbReference type="PROSITE" id="PS51186">
    <property type="entry name" value="GNAT"/>
    <property type="match status" value="1"/>
</dbReference>
<evidence type="ECO:0000259" key="1">
    <source>
        <dbReference type="PROSITE" id="PS51186"/>
    </source>
</evidence>
<evidence type="ECO:0000313" key="2">
    <source>
        <dbReference type="EMBL" id="BDE96606.1"/>
    </source>
</evidence>
<dbReference type="InterPro" id="IPR000182">
    <property type="entry name" value="GNAT_dom"/>
</dbReference>
<dbReference type="RefSeq" id="WP_102377896.1">
    <property type="nucleotide sequence ID" value="NZ_AP025564.1"/>
</dbReference>
<protein>
    <submittedName>
        <fullName evidence="2">N-acetyltransferase</fullName>
    </submittedName>
</protein>
<dbReference type="EMBL" id="AP025564">
    <property type="protein sequence ID" value="BDE96606.1"/>
    <property type="molecule type" value="Genomic_DNA"/>
</dbReference>
<dbReference type="Gene3D" id="3.40.630.30">
    <property type="match status" value="1"/>
</dbReference>